<dbReference type="REBASE" id="79983">
    <property type="entry name" value="S.Gal6845ORF17305P"/>
</dbReference>
<keyword evidence="3" id="KW-0238">DNA-binding</keyword>
<protein>
    <recommendedName>
        <fullName evidence="5">Type I restriction modification DNA specificity domain-containing protein</fullName>
    </recommendedName>
</protein>
<dbReference type="InterPro" id="IPR044946">
    <property type="entry name" value="Restrct_endonuc_typeI_TRD_sf"/>
</dbReference>
<organism evidence="6 7">
    <name type="scientific">Gordonia alkanivorans CGMCC 6845</name>
    <dbReference type="NCBI Taxonomy" id="1423140"/>
    <lineage>
        <taxon>Bacteria</taxon>
        <taxon>Bacillati</taxon>
        <taxon>Actinomycetota</taxon>
        <taxon>Actinomycetes</taxon>
        <taxon>Mycobacteriales</taxon>
        <taxon>Gordoniaceae</taxon>
        <taxon>Gordonia</taxon>
    </lineage>
</organism>
<dbReference type="Gene3D" id="3.90.220.20">
    <property type="entry name" value="DNA methylase specificity domains"/>
    <property type="match status" value="2"/>
</dbReference>
<evidence type="ECO:0000313" key="6">
    <source>
        <dbReference type="EMBL" id="ETA05625.1"/>
    </source>
</evidence>
<dbReference type="Pfam" id="PF01420">
    <property type="entry name" value="Methylase_S"/>
    <property type="match status" value="2"/>
</dbReference>
<dbReference type="SUPFAM" id="SSF116734">
    <property type="entry name" value="DNA methylase specificity domain"/>
    <property type="match status" value="2"/>
</dbReference>
<proteinExistence type="inferred from homology"/>
<dbReference type="EMBL" id="AYXO01000040">
    <property type="protein sequence ID" value="ETA05625.1"/>
    <property type="molecule type" value="Genomic_DNA"/>
</dbReference>
<keyword evidence="7" id="KW-1185">Reference proteome</keyword>
<evidence type="ECO:0000256" key="2">
    <source>
        <dbReference type="ARBA" id="ARBA00022747"/>
    </source>
</evidence>
<comment type="similarity">
    <text evidence="1">Belongs to the type-I restriction system S methylase family.</text>
</comment>
<dbReference type="CDD" id="cd17253">
    <property type="entry name" value="RMtype1_S_Eco933I-TRD2-CR2_like"/>
    <property type="match status" value="1"/>
</dbReference>
<comment type="subunit">
    <text evidence="4">The methyltransferase is composed of M and S polypeptides.</text>
</comment>
<reference evidence="6 7" key="1">
    <citation type="journal article" date="2014" name="Genome Announc.">
        <title>Draft Genome Sequence of Gordonia alkanivorans Strain CGMCC6845, a Halotolerant Hydrocarbon-Degrading Bacterium.</title>
        <authorList>
            <person name="Wang X."/>
            <person name="Jin D."/>
            <person name="Zhou L."/>
            <person name="Wu L."/>
            <person name="An W."/>
            <person name="Zhao L."/>
        </authorList>
    </citation>
    <scope>NUCLEOTIDE SEQUENCE [LARGE SCALE GENOMIC DNA]</scope>
    <source>
        <strain evidence="6 7">CGMCC 6845</strain>
    </source>
</reference>
<dbReference type="PANTHER" id="PTHR43140:SF1">
    <property type="entry name" value="TYPE I RESTRICTION ENZYME ECOKI SPECIFICITY SUBUNIT"/>
    <property type="match status" value="1"/>
</dbReference>
<name>W9DH76_9ACTN</name>
<dbReference type="InterPro" id="IPR000055">
    <property type="entry name" value="Restrct_endonuc_typeI_TRD"/>
</dbReference>
<accession>W9DH76</accession>
<evidence type="ECO:0000259" key="5">
    <source>
        <dbReference type="Pfam" id="PF01420"/>
    </source>
</evidence>
<sequence>MYLYYFLTTLKNVLPLLYRSNTQNNLNADQVENLVVPLPPTALQDDIIRFLDRETAKIDALVAKQEQLIATLQEDRIATITQAVTKGLRKESCEVSKTPYLDSHPKSWVPTKLKYHASVQTGITLGKSAEVDRSVALPYLRVANVQAGSVNLAEVKELAVNRSDVSSYLLRAGDVLMTEGGDIDKLGRGCVWNGEIDPCIHQNHIFAVRCGESLTSKFLVYLLETAHARDYFMLTAKKTTNLASTNSTTLKALPIALPTVLEQAEIVEFLDGRADRFKQLTSAAAAIIERLREYRAALITDAVTGKIDLREMV</sequence>
<dbReference type="PATRIC" id="fig|1423140.3.peg.3462"/>
<evidence type="ECO:0000256" key="4">
    <source>
        <dbReference type="ARBA" id="ARBA00038652"/>
    </source>
</evidence>
<evidence type="ECO:0000313" key="7">
    <source>
        <dbReference type="Proteomes" id="UP000035035"/>
    </source>
</evidence>
<dbReference type="HOGENOM" id="CLU_021095_10_0_11"/>
<dbReference type="GO" id="GO:0009307">
    <property type="term" value="P:DNA restriction-modification system"/>
    <property type="evidence" value="ECO:0007669"/>
    <property type="project" value="UniProtKB-KW"/>
</dbReference>
<evidence type="ECO:0000256" key="1">
    <source>
        <dbReference type="ARBA" id="ARBA00010923"/>
    </source>
</evidence>
<evidence type="ECO:0000256" key="3">
    <source>
        <dbReference type="ARBA" id="ARBA00023125"/>
    </source>
</evidence>
<dbReference type="GO" id="GO:0003677">
    <property type="term" value="F:DNA binding"/>
    <property type="evidence" value="ECO:0007669"/>
    <property type="project" value="UniProtKB-KW"/>
</dbReference>
<dbReference type="PANTHER" id="PTHR43140">
    <property type="entry name" value="TYPE-1 RESTRICTION ENZYME ECOKI SPECIFICITY PROTEIN"/>
    <property type="match status" value="1"/>
</dbReference>
<comment type="caution">
    <text evidence="6">The sequence shown here is derived from an EMBL/GenBank/DDBJ whole genome shotgun (WGS) entry which is preliminary data.</text>
</comment>
<keyword evidence="2" id="KW-0680">Restriction system</keyword>
<gene>
    <name evidence="6" type="ORF">V525_17310</name>
</gene>
<dbReference type="InterPro" id="IPR051212">
    <property type="entry name" value="Type-I_RE_S_subunit"/>
</dbReference>
<feature type="domain" description="Type I restriction modification DNA specificity" evidence="5">
    <location>
        <begin position="119"/>
        <end position="271"/>
    </location>
</feature>
<dbReference type="AlphaFoldDB" id="W9DH76"/>
<dbReference type="Proteomes" id="UP000035035">
    <property type="component" value="Unassembled WGS sequence"/>
</dbReference>
<feature type="domain" description="Type I restriction modification DNA specificity" evidence="5">
    <location>
        <begin position="2"/>
        <end position="66"/>
    </location>
</feature>